<evidence type="ECO:0000256" key="7">
    <source>
        <dbReference type="ARBA" id="ARBA00022741"/>
    </source>
</evidence>
<dbReference type="FunFam" id="3.30.565.10:FF:000023">
    <property type="entry name" value="PAS domain-containing sensor histidine kinase"/>
    <property type="match status" value="1"/>
</dbReference>
<feature type="domain" description="Histidine kinase" evidence="14">
    <location>
        <begin position="466"/>
        <end position="680"/>
    </location>
</feature>
<dbReference type="PANTHER" id="PTHR42878:SF15">
    <property type="entry name" value="BACTERIOPHYTOCHROME"/>
    <property type="match status" value="1"/>
</dbReference>
<evidence type="ECO:0000256" key="1">
    <source>
        <dbReference type="ARBA" id="ARBA00000085"/>
    </source>
</evidence>
<dbReference type="SUPFAM" id="SSF55785">
    <property type="entry name" value="PYP-like sensor domain (PAS domain)"/>
    <property type="match status" value="1"/>
</dbReference>
<dbReference type="EC" id="2.7.13.3" evidence="3"/>
<keyword evidence="13" id="KW-1133">Transmembrane helix</keyword>
<feature type="transmembrane region" description="Helical" evidence="13">
    <location>
        <begin position="69"/>
        <end position="90"/>
    </location>
</feature>
<dbReference type="NCBIfam" id="TIGR00229">
    <property type="entry name" value="sensory_box"/>
    <property type="match status" value="1"/>
</dbReference>
<keyword evidence="8 16" id="KW-0418">Kinase</keyword>
<accession>A0A2M9XGH2</accession>
<feature type="domain" description="PAC" evidence="15">
    <location>
        <begin position="385"/>
        <end position="437"/>
    </location>
</feature>
<keyword evidence="17" id="KW-1185">Reference proteome</keyword>
<dbReference type="Pfam" id="PF02518">
    <property type="entry name" value="HATPase_c"/>
    <property type="match status" value="1"/>
</dbReference>
<dbReference type="FunFam" id="1.10.287.130:FF:000070">
    <property type="entry name" value="Histidine kinase sensor protein"/>
    <property type="match status" value="1"/>
</dbReference>
<dbReference type="InterPro" id="IPR000014">
    <property type="entry name" value="PAS"/>
</dbReference>
<dbReference type="CDD" id="cd00130">
    <property type="entry name" value="PAS"/>
    <property type="match status" value="1"/>
</dbReference>
<dbReference type="InterPro" id="IPR005467">
    <property type="entry name" value="His_kinase_dom"/>
</dbReference>
<dbReference type="SUPFAM" id="SSF55874">
    <property type="entry name" value="ATPase domain of HSP90 chaperone/DNA topoisomerase II/histidine kinase"/>
    <property type="match status" value="1"/>
</dbReference>
<dbReference type="GO" id="GO:0000156">
    <property type="term" value="F:phosphorelay response regulator activity"/>
    <property type="evidence" value="ECO:0007669"/>
    <property type="project" value="TreeGrafter"/>
</dbReference>
<dbReference type="InterPro" id="IPR013656">
    <property type="entry name" value="PAS_4"/>
</dbReference>
<proteinExistence type="predicted"/>
<dbReference type="GO" id="GO:0030295">
    <property type="term" value="F:protein kinase activator activity"/>
    <property type="evidence" value="ECO:0007669"/>
    <property type="project" value="TreeGrafter"/>
</dbReference>
<keyword evidence="10" id="KW-0902">Two-component regulatory system</keyword>
<feature type="transmembrane region" description="Helical" evidence="13">
    <location>
        <begin position="7"/>
        <end position="25"/>
    </location>
</feature>
<dbReference type="InterPro" id="IPR035965">
    <property type="entry name" value="PAS-like_dom_sf"/>
</dbReference>
<sequence length="689" mass="77788">MKSKHNVLIFIPSLIGTLVLFGWLLDIEILKRPRASMVAMNPMSALSFVFVGFALYLNLNRPDSNTSRYIIRLIALFVLLVGLSKLYSIISGFDLGMDKILFTEKIAKDIIKGVPNRMAPNTAFDFVVIGSAVFLSSFRKEVLSSISNYLCILVLLIGLFSVIGYVYQVQEFYGILSYIPMAIHTAISFIFCSFALLLINGQAGFMKVFTSKSSGGILARVLIPFLIIVPVLFGYVRIYLNKFNPVSLELGVGFLMTGIILTFFVLVWFVATQLERSDIARTDAERKLSELNHELEKLVSARTMDLFKSENRFRTIIEQFPYPVLTYDPEGICTGANFAWEEMWNARRDVLVDYNILKDPQIKEAGFFPFVEKAFNGEPAISEPFPYDPKLIGSLGRERWLQMVLYPVKNTAGSILEVIVVHQDVTASKEAENEIRLLNNELEERVRVRTEQLVLANKELESFSYSISHDLRAPIRGISGFTQILMEDYGVNFDAEGKRIIGKIIENAKQMGQLVDDLLEFSRLGRTELAEREISMKELAATVYKELINLEPGREIHFEIQDIPNVRADQPAVRQLWVNLISNAIKYTKKAESPIIQIGSTESEEGTVFYVKDNGAGFNMQYYHKLFGVFQRLHSNSDFEGTGVGLAIVKRIASRHGGKVWAESKEGEGAIFYFTLPGQNDKSKSQSQK</sequence>
<evidence type="ECO:0000256" key="2">
    <source>
        <dbReference type="ARBA" id="ARBA00004236"/>
    </source>
</evidence>
<dbReference type="PANTHER" id="PTHR42878">
    <property type="entry name" value="TWO-COMPONENT HISTIDINE KINASE"/>
    <property type="match status" value="1"/>
</dbReference>
<dbReference type="SUPFAM" id="SSF47384">
    <property type="entry name" value="Homodimeric domain of signal transducing histidine kinase"/>
    <property type="match status" value="1"/>
</dbReference>
<dbReference type="RefSeq" id="WP_100705572.1">
    <property type="nucleotide sequence ID" value="NZ_NPDL01000002.1"/>
</dbReference>
<evidence type="ECO:0000256" key="4">
    <source>
        <dbReference type="ARBA" id="ARBA00022475"/>
    </source>
</evidence>
<comment type="catalytic activity">
    <reaction evidence="1">
        <text>ATP + protein L-histidine = ADP + protein N-phospho-L-histidine.</text>
        <dbReference type="EC" id="2.7.13.3"/>
    </reaction>
</comment>
<evidence type="ECO:0000256" key="6">
    <source>
        <dbReference type="ARBA" id="ARBA00022679"/>
    </source>
</evidence>
<dbReference type="CDD" id="cd00082">
    <property type="entry name" value="HisKA"/>
    <property type="match status" value="1"/>
</dbReference>
<dbReference type="GO" id="GO:0000155">
    <property type="term" value="F:phosphorelay sensor kinase activity"/>
    <property type="evidence" value="ECO:0007669"/>
    <property type="project" value="InterPro"/>
</dbReference>
<feature type="transmembrane region" description="Helical" evidence="13">
    <location>
        <begin position="37"/>
        <end position="57"/>
    </location>
</feature>
<evidence type="ECO:0000256" key="3">
    <source>
        <dbReference type="ARBA" id="ARBA00012438"/>
    </source>
</evidence>
<dbReference type="InterPro" id="IPR003661">
    <property type="entry name" value="HisK_dim/P_dom"/>
</dbReference>
<keyword evidence="5" id="KW-0597">Phosphoprotein</keyword>
<dbReference type="InterPro" id="IPR003594">
    <property type="entry name" value="HATPase_dom"/>
</dbReference>
<evidence type="ECO:0000256" key="10">
    <source>
        <dbReference type="ARBA" id="ARBA00023012"/>
    </source>
</evidence>
<dbReference type="InterPro" id="IPR036097">
    <property type="entry name" value="HisK_dim/P_sf"/>
</dbReference>
<dbReference type="InterPro" id="IPR050351">
    <property type="entry name" value="BphY/WalK/GraS-like"/>
</dbReference>
<dbReference type="GO" id="GO:0005524">
    <property type="term" value="F:ATP binding"/>
    <property type="evidence" value="ECO:0007669"/>
    <property type="project" value="UniProtKB-KW"/>
</dbReference>
<feature type="transmembrane region" description="Helical" evidence="13">
    <location>
        <begin position="250"/>
        <end position="271"/>
    </location>
</feature>
<evidence type="ECO:0000313" key="16">
    <source>
        <dbReference type="EMBL" id="PJZ26773.1"/>
    </source>
</evidence>
<evidence type="ECO:0000313" key="17">
    <source>
        <dbReference type="Proteomes" id="UP000232196"/>
    </source>
</evidence>
<feature type="transmembrane region" description="Helical" evidence="13">
    <location>
        <begin position="150"/>
        <end position="169"/>
    </location>
</feature>
<dbReference type="PROSITE" id="PS50113">
    <property type="entry name" value="PAC"/>
    <property type="match status" value="1"/>
</dbReference>
<keyword evidence="13" id="KW-0812">Transmembrane</keyword>
<dbReference type="Pfam" id="PF00512">
    <property type="entry name" value="HisKA"/>
    <property type="match status" value="1"/>
</dbReference>
<feature type="coiled-coil region" evidence="12">
    <location>
        <begin position="428"/>
        <end position="459"/>
    </location>
</feature>
<dbReference type="PRINTS" id="PR00344">
    <property type="entry name" value="BCTRLSENSOR"/>
</dbReference>
<evidence type="ECO:0000256" key="13">
    <source>
        <dbReference type="SAM" id="Phobius"/>
    </source>
</evidence>
<gene>
    <name evidence="16" type="ORF">CH357_04595</name>
</gene>
<dbReference type="SMART" id="SM00387">
    <property type="entry name" value="HATPase_c"/>
    <property type="match status" value="1"/>
</dbReference>
<dbReference type="PROSITE" id="PS50109">
    <property type="entry name" value="HIS_KIN"/>
    <property type="match status" value="1"/>
</dbReference>
<keyword evidence="9" id="KW-0067">ATP-binding</keyword>
<reference evidence="16 17" key="1">
    <citation type="submission" date="2017-07" db="EMBL/GenBank/DDBJ databases">
        <title>Leptospira spp. isolated from tropical soils.</title>
        <authorList>
            <person name="Thibeaux R."/>
            <person name="Iraola G."/>
            <person name="Ferres I."/>
            <person name="Bierque E."/>
            <person name="Girault D."/>
            <person name="Soupe-Gilbert M.-E."/>
            <person name="Picardeau M."/>
            <person name="Goarant C."/>
        </authorList>
    </citation>
    <scope>NUCLEOTIDE SEQUENCE [LARGE SCALE GENOMIC DNA]</scope>
    <source>
        <strain evidence="16 17">MCA1-C-A1</strain>
    </source>
</reference>
<feature type="transmembrane region" description="Helical" evidence="13">
    <location>
        <begin position="217"/>
        <end position="238"/>
    </location>
</feature>
<dbReference type="OrthoDB" id="9813394at2"/>
<feature type="coiled-coil region" evidence="12">
    <location>
        <begin position="274"/>
        <end position="301"/>
    </location>
</feature>
<keyword evidence="12" id="KW-0175">Coiled coil</keyword>
<dbReference type="SMART" id="SM00388">
    <property type="entry name" value="HisKA"/>
    <property type="match status" value="1"/>
</dbReference>
<protein>
    <recommendedName>
        <fullName evidence="3">histidine kinase</fullName>
        <ecNumber evidence="3">2.7.13.3</ecNumber>
    </recommendedName>
</protein>
<dbReference type="GO" id="GO:0005886">
    <property type="term" value="C:plasma membrane"/>
    <property type="evidence" value="ECO:0007669"/>
    <property type="project" value="UniProtKB-SubCell"/>
</dbReference>
<dbReference type="Gene3D" id="3.30.565.10">
    <property type="entry name" value="Histidine kinase-like ATPase, C-terminal domain"/>
    <property type="match status" value="1"/>
</dbReference>
<evidence type="ECO:0000256" key="9">
    <source>
        <dbReference type="ARBA" id="ARBA00022840"/>
    </source>
</evidence>
<dbReference type="AlphaFoldDB" id="A0A2M9XGH2"/>
<keyword evidence="7" id="KW-0547">Nucleotide-binding</keyword>
<dbReference type="GO" id="GO:0007234">
    <property type="term" value="P:osmosensory signaling via phosphorelay pathway"/>
    <property type="evidence" value="ECO:0007669"/>
    <property type="project" value="TreeGrafter"/>
</dbReference>
<dbReference type="EMBL" id="NPDN01000002">
    <property type="protein sequence ID" value="PJZ26773.1"/>
    <property type="molecule type" value="Genomic_DNA"/>
</dbReference>
<keyword evidence="4" id="KW-1003">Cell membrane</keyword>
<evidence type="ECO:0000256" key="8">
    <source>
        <dbReference type="ARBA" id="ARBA00022777"/>
    </source>
</evidence>
<feature type="transmembrane region" description="Helical" evidence="13">
    <location>
        <begin position="175"/>
        <end position="197"/>
    </location>
</feature>
<dbReference type="Proteomes" id="UP000232196">
    <property type="component" value="Unassembled WGS sequence"/>
</dbReference>
<comment type="subcellular location">
    <subcellularLocation>
        <location evidence="2">Cell membrane</location>
    </subcellularLocation>
</comment>
<keyword evidence="6" id="KW-0808">Transferase</keyword>
<evidence type="ECO:0000256" key="12">
    <source>
        <dbReference type="SAM" id="Coils"/>
    </source>
</evidence>
<name>A0A2M9XGH2_9LEPT</name>
<evidence type="ECO:0000259" key="15">
    <source>
        <dbReference type="PROSITE" id="PS50113"/>
    </source>
</evidence>
<comment type="caution">
    <text evidence="16">The sequence shown here is derived from an EMBL/GenBank/DDBJ whole genome shotgun (WGS) entry which is preliminary data.</text>
</comment>
<dbReference type="InterPro" id="IPR036890">
    <property type="entry name" value="HATPase_C_sf"/>
</dbReference>
<dbReference type="InterPro" id="IPR004358">
    <property type="entry name" value="Sig_transdc_His_kin-like_C"/>
</dbReference>
<dbReference type="Gene3D" id="1.10.287.130">
    <property type="match status" value="1"/>
</dbReference>
<dbReference type="Pfam" id="PF08448">
    <property type="entry name" value="PAS_4"/>
    <property type="match status" value="1"/>
</dbReference>
<organism evidence="16 17">
    <name type="scientific">Leptospira hartskeerlii</name>
    <dbReference type="NCBI Taxonomy" id="2023177"/>
    <lineage>
        <taxon>Bacteria</taxon>
        <taxon>Pseudomonadati</taxon>
        <taxon>Spirochaetota</taxon>
        <taxon>Spirochaetia</taxon>
        <taxon>Leptospirales</taxon>
        <taxon>Leptospiraceae</taxon>
        <taxon>Leptospira</taxon>
    </lineage>
</organism>
<evidence type="ECO:0000256" key="11">
    <source>
        <dbReference type="ARBA" id="ARBA00023136"/>
    </source>
</evidence>
<evidence type="ECO:0000259" key="14">
    <source>
        <dbReference type="PROSITE" id="PS50109"/>
    </source>
</evidence>
<evidence type="ECO:0000256" key="5">
    <source>
        <dbReference type="ARBA" id="ARBA00022553"/>
    </source>
</evidence>
<dbReference type="InterPro" id="IPR000700">
    <property type="entry name" value="PAS-assoc_C"/>
</dbReference>
<dbReference type="Gene3D" id="3.30.450.20">
    <property type="entry name" value="PAS domain"/>
    <property type="match status" value="1"/>
</dbReference>
<keyword evidence="11 13" id="KW-0472">Membrane</keyword>